<feature type="compositionally biased region" description="Basic and acidic residues" evidence="1">
    <location>
        <begin position="26"/>
        <end position="37"/>
    </location>
</feature>
<proteinExistence type="predicted"/>
<name>A0A4R7PDV9_9GAMM</name>
<protein>
    <submittedName>
        <fullName evidence="2">Uncharacterized protein</fullName>
    </submittedName>
</protein>
<evidence type="ECO:0000313" key="2">
    <source>
        <dbReference type="EMBL" id="TDU31721.1"/>
    </source>
</evidence>
<dbReference type="RefSeq" id="WP_162851058.1">
    <property type="nucleotide sequence ID" value="NZ_MWIN01000012.1"/>
</dbReference>
<organism evidence="2 3">
    <name type="scientific">Panacagrimonas perspica</name>
    <dbReference type="NCBI Taxonomy" id="381431"/>
    <lineage>
        <taxon>Bacteria</taxon>
        <taxon>Pseudomonadati</taxon>
        <taxon>Pseudomonadota</taxon>
        <taxon>Gammaproteobacteria</taxon>
        <taxon>Nevskiales</taxon>
        <taxon>Nevskiaceae</taxon>
        <taxon>Panacagrimonas</taxon>
    </lineage>
</organism>
<dbReference type="Proteomes" id="UP000295341">
    <property type="component" value="Unassembled WGS sequence"/>
</dbReference>
<keyword evidence="3" id="KW-1185">Reference proteome</keyword>
<dbReference type="AlphaFoldDB" id="A0A4R7PDV9"/>
<dbReference type="EMBL" id="SOBT01000008">
    <property type="protein sequence ID" value="TDU31721.1"/>
    <property type="molecule type" value="Genomic_DNA"/>
</dbReference>
<feature type="region of interest" description="Disordered" evidence="1">
    <location>
        <begin position="1"/>
        <end position="45"/>
    </location>
</feature>
<sequence>MAKLESRKRCHCGSGKKSSPRAGDSLGRDACIRDINTERSQNVSA</sequence>
<reference evidence="2 3" key="1">
    <citation type="submission" date="2019-03" db="EMBL/GenBank/DDBJ databases">
        <title>Genomic Encyclopedia of Type Strains, Phase IV (KMG-IV): sequencing the most valuable type-strain genomes for metagenomic binning, comparative biology and taxonomic classification.</title>
        <authorList>
            <person name="Goeker M."/>
        </authorList>
    </citation>
    <scope>NUCLEOTIDE SEQUENCE [LARGE SCALE GENOMIC DNA]</scope>
    <source>
        <strain evidence="2 3">DSM 26377</strain>
    </source>
</reference>
<comment type="caution">
    <text evidence="2">The sequence shown here is derived from an EMBL/GenBank/DDBJ whole genome shotgun (WGS) entry which is preliminary data.</text>
</comment>
<evidence type="ECO:0000256" key="1">
    <source>
        <dbReference type="SAM" id="MobiDB-lite"/>
    </source>
</evidence>
<evidence type="ECO:0000313" key="3">
    <source>
        <dbReference type="Proteomes" id="UP000295341"/>
    </source>
</evidence>
<gene>
    <name evidence="2" type="ORF">DFR24_1100</name>
</gene>
<accession>A0A4R7PDV9</accession>